<keyword evidence="4 7" id="KW-1133">Transmembrane helix</keyword>
<evidence type="ECO:0000256" key="2">
    <source>
        <dbReference type="ARBA" id="ARBA00022692"/>
    </source>
</evidence>
<keyword evidence="2 7" id="KW-0812">Transmembrane</keyword>
<name>A0A8H4AIN7_GIGMA</name>
<feature type="chain" id="PRO_5034740016" evidence="10">
    <location>
        <begin position="20"/>
        <end position="413"/>
    </location>
</feature>
<comment type="caution">
    <text evidence="13">The sequence shown here is derived from an EMBL/GenBank/DDBJ whole genome shotgun (WGS) entry which is preliminary data.</text>
</comment>
<dbReference type="PANTHER" id="PTHR12064:SF90">
    <property type="entry name" value="CNNM TRANSMEMBRANE DOMAIN-CONTAINING PROTEIN"/>
    <property type="match status" value="1"/>
</dbReference>
<feature type="domain" description="CNNM transmembrane" evidence="12">
    <location>
        <begin position="40"/>
        <end position="220"/>
    </location>
</feature>
<protein>
    <submittedName>
        <fullName evidence="13">DUF21-domain-containing protein</fullName>
    </submittedName>
</protein>
<keyword evidence="10" id="KW-0732">Signal</keyword>
<evidence type="ECO:0000256" key="8">
    <source>
        <dbReference type="SAM" id="MobiDB-lite"/>
    </source>
</evidence>
<dbReference type="InterPro" id="IPR045095">
    <property type="entry name" value="ACDP"/>
</dbReference>
<feature type="domain" description="CBS" evidence="11">
    <location>
        <begin position="307"/>
        <end position="365"/>
    </location>
</feature>
<evidence type="ECO:0000256" key="9">
    <source>
        <dbReference type="SAM" id="Phobius"/>
    </source>
</evidence>
<dbReference type="GO" id="GO:0010960">
    <property type="term" value="P:magnesium ion homeostasis"/>
    <property type="evidence" value="ECO:0007669"/>
    <property type="project" value="InterPro"/>
</dbReference>
<keyword evidence="6" id="KW-0129">CBS domain</keyword>
<accession>A0A8H4AIN7</accession>
<proteinExistence type="predicted"/>
<dbReference type="Proteomes" id="UP000439903">
    <property type="component" value="Unassembled WGS sequence"/>
</dbReference>
<dbReference type="EMBL" id="WTPW01000552">
    <property type="protein sequence ID" value="KAF0500575.1"/>
    <property type="molecule type" value="Genomic_DNA"/>
</dbReference>
<dbReference type="InterPro" id="IPR044751">
    <property type="entry name" value="Ion_transp-like_CBS"/>
</dbReference>
<keyword evidence="3" id="KW-0677">Repeat</keyword>
<feature type="transmembrane region" description="Helical" evidence="9">
    <location>
        <begin position="156"/>
        <end position="180"/>
    </location>
</feature>
<evidence type="ECO:0000256" key="5">
    <source>
        <dbReference type="ARBA" id="ARBA00023136"/>
    </source>
</evidence>
<evidence type="ECO:0000313" key="13">
    <source>
        <dbReference type="EMBL" id="KAF0500575.1"/>
    </source>
</evidence>
<evidence type="ECO:0000259" key="11">
    <source>
        <dbReference type="PROSITE" id="PS51371"/>
    </source>
</evidence>
<dbReference type="PROSITE" id="PS51371">
    <property type="entry name" value="CBS"/>
    <property type="match status" value="1"/>
</dbReference>
<feature type="transmembrane region" description="Helical" evidence="9">
    <location>
        <begin position="97"/>
        <end position="115"/>
    </location>
</feature>
<feature type="transmembrane region" description="Helical" evidence="9">
    <location>
        <begin position="127"/>
        <end position="144"/>
    </location>
</feature>
<organism evidence="13 14">
    <name type="scientific">Gigaspora margarita</name>
    <dbReference type="NCBI Taxonomy" id="4874"/>
    <lineage>
        <taxon>Eukaryota</taxon>
        <taxon>Fungi</taxon>
        <taxon>Fungi incertae sedis</taxon>
        <taxon>Mucoromycota</taxon>
        <taxon>Glomeromycotina</taxon>
        <taxon>Glomeromycetes</taxon>
        <taxon>Diversisporales</taxon>
        <taxon>Gigasporaceae</taxon>
        <taxon>Gigaspora</taxon>
    </lineage>
</organism>
<gene>
    <name evidence="13" type="ORF">F8M41_020289</name>
</gene>
<evidence type="ECO:0000313" key="14">
    <source>
        <dbReference type="Proteomes" id="UP000439903"/>
    </source>
</evidence>
<evidence type="ECO:0000256" key="1">
    <source>
        <dbReference type="ARBA" id="ARBA00004141"/>
    </source>
</evidence>
<dbReference type="AlphaFoldDB" id="A0A8H4AIN7"/>
<dbReference type="InterPro" id="IPR046342">
    <property type="entry name" value="CBS_dom_sf"/>
</dbReference>
<evidence type="ECO:0000256" key="6">
    <source>
        <dbReference type="PROSITE-ProRule" id="PRU00703"/>
    </source>
</evidence>
<dbReference type="SMART" id="SM00116">
    <property type="entry name" value="CBS"/>
    <property type="match status" value="1"/>
</dbReference>
<keyword evidence="5 7" id="KW-0472">Membrane</keyword>
<evidence type="ECO:0000256" key="10">
    <source>
        <dbReference type="SAM" id="SignalP"/>
    </source>
</evidence>
<dbReference type="Pfam" id="PF01595">
    <property type="entry name" value="CNNM"/>
    <property type="match status" value="1"/>
</dbReference>
<dbReference type="OrthoDB" id="5353557at2759"/>
<dbReference type="PANTHER" id="PTHR12064">
    <property type="entry name" value="METAL TRANSPORTER CNNM"/>
    <property type="match status" value="1"/>
</dbReference>
<feature type="transmembrane region" description="Helical" evidence="9">
    <location>
        <begin position="48"/>
        <end position="71"/>
    </location>
</feature>
<comment type="subcellular location">
    <subcellularLocation>
        <location evidence="1">Membrane</location>
        <topology evidence="1">Multi-pass membrane protein</topology>
    </subcellularLocation>
</comment>
<dbReference type="SUPFAM" id="SSF54631">
    <property type="entry name" value="CBS-domain pair"/>
    <property type="match status" value="1"/>
</dbReference>
<dbReference type="InterPro" id="IPR002550">
    <property type="entry name" value="CNNM"/>
</dbReference>
<evidence type="ECO:0000256" key="7">
    <source>
        <dbReference type="PROSITE-ProRule" id="PRU01193"/>
    </source>
</evidence>
<evidence type="ECO:0000256" key="3">
    <source>
        <dbReference type="ARBA" id="ARBA00022737"/>
    </source>
</evidence>
<evidence type="ECO:0000256" key="4">
    <source>
        <dbReference type="ARBA" id="ARBA00022989"/>
    </source>
</evidence>
<dbReference type="Gene3D" id="3.10.580.10">
    <property type="entry name" value="CBS-domain"/>
    <property type="match status" value="1"/>
</dbReference>
<dbReference type="Pfam" id="PF00571">
    <property type="entry name" value="CBS"/>
    <property type="match status" value="1"/>
</dbReference>
<dbReference type="CDD" id="cd04590">
    <property type="entry name" value="CBS_pair_CorC_HlyC_assoc"/>
    <property type="match status" value="1"/>
</dbReference>
<feature type="region of interest" description="Disordered" evidence="8">
    <location>
        <begin position="394"/>
        <end position="413"/>
    </location>
</feature>
<sequence length="413" mass="46018">MLRIIFGTFLIISVSRVLAFPSWVLDERVDNQSTTHKPMNAAEYWIKLFSTIVLVLLGGLFAGLTIGLMSLDETNLNILTRSEDPKKRKYAAQILPIRKNGHLLLVTLLVCNVLVNETLPIIMDDVIGSGISAILASSALILLFGEIVPQAICARYGLAIGAFFAWPTRILIWLTFIVSYPISRVLDVVLGENHGIIYRRAELKELIKYHESSTKRGGDLNTDSVTIIRGALDFQDKVAEDAITPLDKVFMISNDIILDRKTLNEIYLCGYSRIPIYDGSQNNIKGVLLAKSLILYNPNEALPLKKFSTNPILTVEASTSLVDILNSFQEGKCHMALVVKESNPIGIITLEDILEELIQEEIYDESDTTYKSISGLNASIKIIRNNKKIRTDLAKKNNSSNDPKRNDLIAIDE</sequence>
<dbReference type="GO" id="GO:0030026">
    <property type="term" value="P:intracellular manganese ion homeostasis"/>
    <property type="evidence" value="ECO:0007669"/>
    <property type="project" value="TreeGrafter"/>
</dbReference>
<evidence type="ECO:0000259" key="12">
    <source>
        <dbReference type="PROSITE" id="PS51846"/>
    </source>
</evidence>
<keyword evidence="14" id="KW-1185">Reference proteome</keyword>
<reference evidence="13 14" key="1">
    <citation type="journal article" date="2019" name="Environ. Microbiol.">
        <title>At the nexus of three kingdoms: the genome of the mycorrhizal fungus Gigaspora margarita provides insights into plant, endobacterial and fungal interactions.</title>
        <authorList>
            <person name="Venice F."/>
            <person name="Ghignone S."/>
            <person name="Salvioli di Fossalunga A."/>
            <person name="Amselem J."/>
            <person name="Novero M."/>
            <person name="Xianan X."/>
            <person name="Sedzielewska Toro K."/>
            <person name="Morin E."/>
            <person name="Lipzen A."/>
            <person name="Grigoriev I.V."/>
            <person name="Henrissat B."/>
            <person name="Martin F.M."/>
            <person name="Bonfante P."/>
        </authorList>
    </citation>
    <scope>NUCLEOTIDE SEQUENCE [LARGE SCALE GENOMIC DNA]</scope>
    <source>
        <strain evidence="13 14">BEG34</strain>
    </source>
</reference>
<dbReference type="InterPro" id="IPR000644">
    <property type="entry name" value="CBS_dom"/>
</dbReference>
<dbReference type="GO" id="GO:0016020">
    <property type="term" value="C:membrane"/>
    <property type="evidence" value="ECO:0007669"/>
    <property type="project" value="UniProtKB-SubCell"/>
</dbReference>
<dbReference type="FunFam" id="3.10.580.10:FF:000006">
    <property type="entry name" value="DUF21 and CBS domain protein"/>
    <property type="match status" value="1"/>
</dbReference>
<dbReference type="PROSITE" id="PS51846">
    <property type="entry name" value="CNNM"/>
    <property type="match status" value="1"/>
</dbReference>
<dbReference type="GO" id="GO:0005737">
    <property type="term" value="C:cytoplasm"/>
    <property type="evidence" value="ECO:0007669"/>
    <property type="project" value="TreeGrafter"/>
</dbReference>
<feature type="signal peptide" evidence="10">
    <location>
        <begin position="1"/>
        <end position="19"/>
    </location>
</feature>